<keyword evidence="1" id="KW-0804">Transcription</keyword>
<dbReference type="PANTHER" id="PTHR10102">
    <property type="entry name" value="DNA-DIRECTED RNA POLYMERASE, MITOCHONDRIAL"/>
    <property type="match status" value="1"/>
</dbReference>
<dbReference type="AlphaFoldDB" id="A0A1E5UZV8"/>
<dbReference type="EMBL" id="LWDX02056919">
    <property type="protein sequence ID" value="OEL18324.1"/>
    <property type="molecule type" value="Genomic_DNA"/>
</dbReference>
<dbReference type="GO" id="GO:0006390">
    <property type="term" value="P:mitochondrial transcription"/>
    <property type="evidence" value="ECO:0007669"/>
    <property type="project" value="TreeGrafter"/>
</dbReference>
<gene>
    <name evidence="1" type="ORF">BAE44_0020657</name>
</gene>
<dbReference type="GO" id="GO:0003899">
    <property type="term" value="F:DNA-directed RNA polymerase activity"/>
    <property type="evidence" value="ECO:0007669"/>
    <property type="project" value="InterPro"/>
</dbReference>
<comment type="caution">
    <text evidence="1">The sequence shown here is derived from an EMBL/GenBank/DDBJ whole genome shotgun (WGS) entry which is preliminary data.</text>
</comment>
<evidence type="ECO:0000313" key="1">
    <source>
        <dbReference type="EMBL" id="OEL18324.1"/>
    </source>
</evidence>
<feature type="non-terminal residue" evidence="1">
    <location>
        <position position="1"/>
    </location>
</feature>
<keyword evidence="1" id="KW-0240">DNA-directed RNA polymerase</keyword>
<reference evidence="1 2" key="1">
    <citation type="submission" date="2016-09" db="EMBL/GenBank/DDBJ databases">
        <title>The draft genome of Dichanthelium oligosanthes: A C3 panicoid grass species.</title>
        <authorList>
            <person name="Studer A.J."/>
            <person name="Schnable J.C."/>
            <person name="Brutnell T.P."/>
        </authorList>
    </citation>
    <scope>NUCLEOTIDE SEQUENCE [LARGE SCALE GENOMIC DNA]</scope>
    <source>
        <strain evidence="2">cv. Kellogg 1175</strain>
        <tissue evidence="1">Leaf</tissue>
    </source>
</reference>
<dbReference type="InterPro" id="IPR043502">
    <property type="entry name" value="DNA/RNA_pol_sf"/>
</dbReference>
<evidence type="ECO:0000313" key="2">
    <source>
        <dbReference type="Proteomes" id="UP000095767"/>
    </source>
</evidence>
<dbReference type="Proteomes" id="UP000095767">
    <property type="component" value="Unassembled WGS sequence"/>
</dbReference>
<organism evidence="1 2">
    <name type="scientific">Dichanthelium oligosanthes</name>
    <dbReference type="NCBI Taxonomy" id="888268"/>
    <lineage>
        <taxon>Eukaryota</taxon>
        <taxon>Viridiplantae</taxon>
        <taxon>Streptophyta</taxon>
        <taxon>Embryophyta</taxon>
        <taxon>Tracheophyta</taxon>
        <taxon>Spermatophyta</taxon>
        <taxon>Magnoliopsida</taxon>
        <taxon>Liliopsida</taxon>
        <taxon>Poales</taxon>
        <taxon>Poaceae</taxon>
        <taxon>PACMAD clade</taxon>
        <taxon>Panicoideae</taxon>
        <taxon>Panicodae</taxon>
        <taxon>Paniceae</taxon>
        <taxon>Dichantheliinae</taxon>
        <taxon>Dichanthelium</taxon>
    </lineage>
</organism>
<dbReference type="GO" id="GO:0034245">
    <property type="term" value="C:mitochondrial DNA-directed RNA polymerase complex"/>
    <property type="evidence" value="ECO:0007669"/>
    <property type="project" value="TreeGrafter"/>
</dbReference>
<sequence length="180" mass="20831">LEKNIQASNFEVYIMKIAEAFSGYKFYLPAFLDFRGRNYRYGPFHFHECDLVRSLILFAECDDSPAHTKNNDTTNPDLNSIIVRNFGISSAFHLRKCKSYNDAIEIWDSQTSYMEDPSFISGDIFKHVNRARHPFQYLSACVTWVVTLKYETDGLHAIHAYFPRCLSKCISDIELPFVGC</sequence>
<dbReference type="STRING" id="888268.A0A1E5UZV8"/>
<dbReference type="GO" id="GO:0003677">
    <property type="term" value="F:DNA binding"/>
    <property type="evidence" value="ECO:0007669"/>
    <property type="project" value="InterPro"/>
</dbReference>
<dbReference type="SUPFAM" id="SSF56672">
    <property type="entry name" value="DNA/RNA polymerases"/>
    <property type="match status" value="1"/>
</dbReference>
<proteinExistence type="predicted"/>
<dbReference type="OrthoDB" id="776361at2759"/>
<dbReference type="InterPro" id="IPR002092">
    <property type="entry name" value="DNA-dir_Rpol_phage-type"/>
</dbReference>
<name>A0A1E5UZV8_9POAL</name>
<keyword evidence="2" id="KW-1185">Reference proteome</keyword>
<accession>A0A1E5UZV8</accession>
<protein>
    <submittedName>
        <fullName evidence="1">Putative DNA-directed RNA polymerase</fullName>
    </submittedName>
</protein>
<dbReference type="PANTHER" id="PTHR10102:SF8">
    <property type="entry name" value="DNA-DIRECTED RNA POLYMERASE-RELATED"/>
    <property type="match status" value="1"/>
</dbReference>